<evidence type="ECO:0000313" key="1">
    <source>
        <dbReference type="EMBL" id="CAJ1587040.1"/>
    </source>
</evidence>
<name>A0ABN9P8Q5_9MYCO</name>
<accession>A0ABN9P8Q5</accession>
<dbReference type="EMBL" id="OY726395">
    <property type="protein sequence ID" value="CAJ1587040.1"/>
    <property type="molecule type" value="Genomic_DNA"/>
</dbReference>
<protein>
    <submittedName>
        <fullName evidence="1">Uncharacterized protein</fullName>
    </submittedName>
</protein>
<dbReference type="RefSeq" id="WP_316512870.1">
    <property type="nucleotide sequence ID" value="NZ_OY726395.1"/>
</dbReference>
<sequence length="40" mass="4430">MSQHVILACNDPATTERYAAEVAPAVRELVTSAREDEQTR</sequence>
<proteinExistence type="predicted"/>
<organism evidence="1 2">
    <name type="scientific">[Mycobacterium] wendilense</name>
    <dbReference type="NCBI Taxonomy" id="3064284"/>
    <lineage>
        <taxon>Bacteria</taxon>
        <taxon>Bacillati</taxon>
        <taxon>Actinomycetota</taxon>
        <taxon>Actinomycetes</taxon>
        <taxon>Mycobacteriales</taxon>
        <taxon>Mycobacteriaceae</taxon>
        <taxon>Mycolicibacter</taxon>
    </lineage>
</organism>
<dbReference type="Proteomes" id="UP001190466">
    <property type="component" value="Chromosome"/>
</dbReference>
<gene>
    <name evidence="1" type="ORF">MU0050_004582</name>
</gene>
<evidence type="ECO:0000313" key="2">
    <source>
        <dbReference type="Proteomes" id="UP001190466"/>
    </source>
</evidence>
<keyword evidence="2" id="KW-1185">Reference proteome</keyword>
<reference evidence="1 2" key="1">
    <citation type="submission" date="2023-08" db="EMBL/GenBank/DDBJ databases">
        <authorList>
            <person name="Folkvardsen B D."/>
            <person name="Norman A."/>
        </authorList>
    </citation>
    <scope>NUCLEOTIDE SEQUENCE [LARGE SCALE GENOMIC DNA]</scope>
    <source>
        <strain evidence="1 2">Mu0050</strain>
    </source>
</reference>